<accession>A0A7Y6NK42</accession>
<evidence type="ECO:0000256" key="1">
    <source>
        <dbReference type="ARBA" id="ARBA00022487"/>
    </source>
</evidence>
<comment type="caution">
    <text evidence="5">The sequence shown here is derived from an EMBL/GenBank/DDBJ whole genome shotgun (WGS) entry which is preliminary data.</text>
</comment>
<dbReference type="EMBL" id="JABWMJ010000001">
    <property type="protein sequence ID" value="NUZ04651.1"/>
    <property type="molecule type" value="Genomic_DNA"/>
</dbReference>
<sequence length="91" mass="9668">MRDLQLTSALQVAATATVPAYCDVRGTIKGNVNFAVYLPREWNGRFQMVGNGGKTVSGVTSTRPHCPYPTEAVYNGGGDVNAAASYTCRVP</sequence>
<evidence type="ECO:0000256" key="4">
    <source>
        <dbReference type="ARBA" id="ARBA00023157"/>
    </source>
</evidence>
<keyword evidence="2" id="KW-0732">Signal</keyword>
<dbReference type="PANTHER" id="PTHR33938:SF15">
    <property type="entry name" value="FERULOYL ESTERASE B-RELATED"/>
    <property type="match status" value="1"/>
</dbReference>
<keyword evidence="3" id="KW-0378">Hydrolase</keyword>
<organism evidence="5 6">
    <name type="scientific">Piscinibacter koreensis</name>
    <dbReference type="NCBI Taxonomy" id="2742824"/>
    <lineage>
        <taxon>Bacteria</taxon>
        <taxon>Pseudomonadati</taxon>
        <taxon>Pseudomonadota</taxon>
        <taxon>Betaproteobacteria</taxon>
        <taxon>Burkholderiales</taxon>
        <taxon>Sphaerotilaceae</taxon>
        <taxon>Piscinibacter</taxon>
    </lineage>
</organism>
<dbReference type="RefSeq" id="WP_176064843.1">
    <property type="nucleotide sequence ID" value="NZ_JABWMJ010000001.1"/>
</dbReference>
<dbReference type="PANTHER" id="PTHR33938">
    <property type="entry name" value="FERULOYL ESTERASE B-RELATED"/>
    <property type="match status" value="1"/>
</dbReference>
<keyword evidence="1" id="KW-0719">Serine esterase</keyword>
<protein>
    <recommendedName>
        <fullName evidence="7">Tannase/feruloyl esterase family alpha/beta hydrolase</fullName>
    </recommendedName>
</protein>
<evidence type="ECO:0000256" key="3">
    <source>
        <dbReference type="ARBA" id="ARBA00022801"/>
    </source>
</evidence>
<evidence type="ECO:0000256" key="2">
    <source>
        <dbReference type="ARBA" id="ARBA00022729"/>
    </source>
</evidence>
<reference evidence="5 6" key="1">
    <citation type="submission" date="2020-06" db="EMBL/GenBank/DDBJ databases">
        <title>Schlegella sp. ID0723 isolated from air conditioner.</title>
        <authorList>
            <person name="Kim D.Y."/>
            <person name="Kim D.-U."/>
        </authorList>
    </citation>
    <scope>NUCLEOTIDE SEQUENCE [LARGE SCALE GENOMIC DNA]</scope>
    <source>
        <strain evidence="5 6">ID0723</strain>
    </source>
</reference>
<dbReference type="AlphaFoldDB" id="A0A7Y6NK42"/>
<evidence type="ECO:0000313" key="6">
    <source>
        <dbReference type="Proteomes" id="UP000529637"/>
    </source>
</evidence>
<gene>
    <name evidence="5" type="ORF">HQN59_02645</name>
</gene>
<keyword evidence="6" id="KW-1185">Reference proteome</keyword>
<evidence type="ECO:0008006" key="7">
    <source>
        <dbReference type="Google" id="ProtNLM"/>
    </source>
</evidence>
<keyword evidence="4" id="KW-1015">Disulfide bond</keyword>
<dbReference type="Proteomes" id="UP000529637">
    <property type="component" value="Unassembled WGS sequence"/>
</dbReference>
<proteinExistence type="predicted"/>
<evidence type="ECO:0000313" key="5">
    <source>
        <dbReference type="EMBL" id="NUZ04651.1"/>
    </source>
</evidence>
<dbReference type="GO" id="GO:0052689">
    <property type="term" value="F:carboxylic ester hydrolase activity"/>
    <property type="evidence" value="ECO:0007669"/>
    <property type="project" value="UniProtKB-KW"/>
</dbReference>
<dbReference type="InterPro" id="IPR011118">
    <property type="entry name" value="Tannase/feruloyl_esterase"/>
</dbReference>
<name>A0A7Y6NK42_9BURK</name>